<organism evidence="1 2">
    <name type="scientific">Maribacter dokdonensis</name>
    <dbReference type="NCBI Taxonomy" id="320912"/>
    <lineage>
        <taxon>Bacteria</taxon>
        <taxon>Pseudomonadati</taxon>
        <taxon>Bacteroidota</taxon>
        <taxon>Flavobacteriia</taxon>
        <taxon>Flavobacteriales</taxon>
        <taxon>Flavobacteriaceae</taxon>
        <taxon>Maribacter</taxon>
    </lineage>
</organism>
<dbReference type="GO" id="GO:0005829">
    <property type="term" value="C:cytosol"/>
    <property type="evidence" value="ECO:0007669"/>
    <property type="project" value="TreeGrafter"/>
</dbReference>
<dbReference type="EMBL" id="FNTB01000001">
    <property type="protein sequence ID" value="SEB41856.1"/>
    <property type="molecule type" value="Genomic_DNA"/>
</dbReference>
<accession>A0A1H4J7C8</accession>
<dbReference type="AlphaFoldDB" id="A0A1H4J7C8"/>
<dbReference type="Gene3D" id="3.30.1240.10">
    <property type="match status" value="1"/>
</dbReference>
<evidence type="ECO:0000313" key="1">
    <source>
        <dbReference type="EMBL" id="SEB41856.1"/>
    </source>
</evidence>
<reference evidence="1 2" key="1">
    <citation type="submission" date="2016-10" db="EMBL/GenBank/DDBJ databases">
        <authorList>
            <person name="de Groot N.N."/>
        </authorList>
    </citation>
    <scope>NUCLEOTIDE SEQUENCE [LARGE SCALE GENOMIC DNA]</scope>
    <source>
        <strain evidence="1 2">MAR_2009_71</strain>
    </source>
</reference>
<dbReference type="SUPFAM" id="SSF56784">
    <property type="entry name" value="HAD-like"/>
    <property type="match status" value="1"/>
</dbReference>
<dbReference type="InterPro" id="IPR036412">
    <property type="entry name" value="HAD-like_sf"/>
</dbReference>
<dbReference type="GO" id="GO:0016791">
    <property type="term" value="F:phosphatase activity"/>
    <property type="evidence" value="ECO:0007669"/>
    <property type="project" value="TreeGrafter"/>
</dbReference>
<dbReference type="Gene3D" id="3.40.50.1000">
    <property type="entry name" value="HAD superfamily/HAD-like"/>
    <property type="match status" value="1"/>
</dbReference>
<dbReference type="NCBIfam" id="TIGR01484">
    <property type="entry name" value="HAD-SF-IIB"/>
    <property type="match status" value="1"/>
</dbReference>
<dbReference type="SFLD" id="SFLDS00003">
    <property type="entry name" value="Haloacid_Dehalogenase"/>
    <property type="match status" value="1"/>
</dbReference>
<sequence length="267" mass="30119">MKFKFLCSDLDGTMLSSKSDVSKYLIEQINKIKHETNIILVSARMPSAMYYIQEDLDIKEQPIICYNGALVLSGNTEIKSVFIPISVLNQIYLLCKGLNADLGLYYKNEWYVPRTSVRVEKEIKYTKSTPTFQDTDTTLSDWNERKIGAHKIMLMCTKESADELMPILNEKLGALLNLYRSNDTLIEIAPKEVSKLSAIQLLLKDHETLQDVIAFGDNYNDIDMLSNVGCGVAVANAREEVKAISTYITLENTQDGVAHYIAENLVN</sequence>
<dbReference type="NCBIfam" id="TIGR00099">
    <property type="entry name" value="Cof-subfamily"/>
    <property type="match status" value="1"/>
</dbReference>
<evidence type="ECO:0000313" key="2">
    <source>
        <dbReference type="Proteomes" id="UP000183038"/>
    </source>
</evidence>
<dbReference type="Proteomes" id="UP000183038">
    <property type="component" value="Unassembled WGS sequence"/>
</dbReference>
<protein>
    <recommendedName>
        <fullName evidence="3">Cof subfamily of IIB subfamily of haloacid dehalogenase superfamily/HAD-superfamily hydrolase, subfamily IIB</fullName>
    </recommendedName>
</protein>
<dbReference type="InterPro" id="IPR000150">
    <property type="entry name" value="Cof"/>
</dbReference>
<dbReference type="PANTHER" id="PTHR10000">
    <property type="entry name" value="PHOSPHOSERINE PHOSPHATASE"/>
    <property type="match status" value="1"/>
</dbReference>
<evidence type="ECO:0008006" key="3">
    <source>
        <dbReference type="Google" id="ProtNLM"/>
    </source>
</evidence>
<dbReference type="RefSeq" id="WP_074669744.1">
    <property type="nucleotide sequence ID" value="NZ_FNTB01000001.1"/>
</dbReference>
<dbReference type="Pfam" id="PF08282">
    <property type="entry name" value="Hydrolase_3"/>
    <property type="match status" value="1"/>
</dbReference>
<dbReference type="InterPro" id="IPR006379">
    <property type="entry name" value="HAD-SF_hydro_IIB"/>
</dbReference>
<gene>
    <name evidence="1" type="ORF">SAMN05192540_0165</name>
</gene>
<proteinExistence type="predicted"/>
<dbReference type="PANTHER" id="PTHR10000:SF8">
    <property type="entry name" value="HAD SUPERFAMILY HYDROLASE-LIKE, TYPE 3"/>
    <property type="match status" value="1"/>
</dbReference>
<dbReference type="InterPro" id="IPR023214">
    <property type="entry name" value="HAD_sf"/>
</dbReference>
<dbReference type="OrthoDB" id="9814970at2"/>
<name>A0A1H4J7C8_9FLAO</name>
<dbReference type="SFLD" id="SFLDG01140">
    <property type="entry name" value="C2.B:_Phosphomannomutase_and_P"/>
    <property type="match status" value="1"/>
</dbReference>
<dbReference type="GO" id="GO:0000287">
    <property type="term" value="F:magnesium ion binding"/>
    <property type="evidence" value="ECO:0007669"/>
    <property type="project" value="TreeGrafter"/>
</dbReference>